<evidence type="ECO:0000256" key="14">
    <source>
        <dbReference type="SAM" id="Phobius"/>
    </source>
</evidence>
<evidence type="ECO:0000256" key="2">
    <source>
        <dbReference type="ARBA" id="ARBA00004236"/>
    </source>
</evidence>
<dbReference type="Gene3D" id="3.40.710.10">
    <property type="entry name" value="DD-peptidase/beta-lactamase superfamily"/>
    <property type="match status" value="1"/>
</dbReference>
<keyword evidence="18" id="KW-1185">Reference proteome</keyword>
<keyword evidence="13" id="KW-0961">Cell wall biogenesis/degradation</keyword>
<organism evidence="17 18">
    <name type="scientific">Collinsella ureilytica</name>
    <dbReference type="NCBI Taxonomy" id="2869515"/>
    <lineage>
        <taxon>Bacteria</taxon>
        <taxon>Bacillati</taxon>
        <taxon>Actinomycetota</taxon>
        <taxon>Coriobacteriia</taxon>
        <taxon>Coriobacteriales</taxon>
        <taxon>Coriobacteriaceae</taxon>
        <taxon>Collinsella</taxon>
    </lineage>
</organism>
<proteinExistence type="inferred from homology"/>
<dbReference type="SUPFAM" id="SSF56601">
    <property type="entry name" value="beta-lactamase/transpeptidase-like"/>
    <property type="match status" value="1"/>
</dbReference>
<feature type="transmembrane region" description="Helical" evidence="14">
    <location>
        <begin position="6"/>
        <end position="25"/>
    </location>
</feature>
<protein>
    <submittedName>
        <fullName evidence="17">Penicillin-binding protein 2</fullName>
        <ecNumber evidence="17">3.4.16.4</ecNumber>
    </submittedName>
</protein>
<evidence type="ECO:0000256" key="12">
    <source>
        <dbReference type="ARBA" id="ARBA00023136"/>
    </source>
</evidence>
<evidence type="ECO:0000256" key="8">
    <source>
        <dbReference type="ARBA" id="ARBA00022801"/>
    </source>
</evidence>
<dbReference type="InterPro" id="IPR005311">
    <property type="entry name" value="PBP_dimer"/>
</dbReference>
<dbReference type="InterPro" id="IPR017790">
    <property type="entry name" value="Penicillin-binding_protein_2"/>
</dbReference>
<dbReference type="GO" id="GO:0009002">
    <property type="term" value="F:serine-type D-Ala-D-Ala carboxypeptidase activity"/>
    <property type="evidence" value="ECO:0007669"/>
    <property type="project" value="UniProtKB-EC"/>
</dbReference>
<gene>
    <name evidence="17" type="primary">mrdA</name>
    <name evidence="17" type="ORF">K6V98_06880</name>
</gene>
<dbReference type="Gene3D" id="3.90.1310.10">
    <property type="entry name" value="Penicillin-binding protein 2a (Domain 2)"/>
    <property type="match status" value="1"/>
</dbReference>
<name>A0ABS7MLB5_9ACTN</name>
<dbReference type="InterPro" id="IPR001460">
    <property type="entry name" value="PCN-bd_Tpept"/>
</dbReference>
<dbReference type="Proteomes" id="UP000700908">
    <property type="component" value="Unassembled WGS sequence"/>
</dbReference>
<evidence type="ECO:0000259" key="15">
    <source>
        <dbReference type="Pfam" id="PF00905"/>
    </source>
</evidence>
<keyword evidence="8 17" id="KW-0378">Hydrolase</keyword>
<feature type="domain" description="Penicillin-binding protein dimerisation" evidence="16">
    <location>
        <begin position="103"/>
        <end position="280"/>
    </location>
</feature>
<dbReference type="SUPFAM" id="SSF56519">
    <property type="entry name" value="Penicillin binding protein dimerisation domain"/>
    <property type="match status" value="1"/>
</dbReference>
<keyword evidence="7 14" id="KW-0812">Transmembrane</keyword>
<dbReference type="InterPro" id="IPR050515">
    <property type="entry name" value="Beta-lactam/transpept"/>
</dbReference>
<evidence type="ECO:0000313" key="18">
    <source>
        <dbReference type="Proteomes" id="UP000700908"/>
    </source>
</evidence>
<sequence length="680" mass="73466">MDAQLVVIVAGALLLAAIVGALFFMRGYKGRFTFDTAHGTRPRAAEGEGATTDLSLKGRLKLLTAAVGAALAALGVKLWSMQMVSADYYEQLSERNRTRTVTTPAPRGRILDRDGVELVTNRPTLSLAAYRDLAERPLVIRHLSNLLGVPSITVMRSILDYSQSAQSLHVIASDVRRSIIAYIQEHPTEFEGVHVIEGSMRTYPYGSLACHVLGYTGAITQEQLDEQKNREQVGTEGKVVYESGDIVGHAGIEAQYEELLQGIRGERTVKVDSTGKVVSQAGEVPSRAGSDIKLTLSLKIQQACEAGLAFGIERAHAAGQAAPAGACLCMDVTNGEILGMASFPNFDPSVFIGGVSNEDWERLNGEKSGTPMLNRAIAGQYMSASTIKVLSSLAALEFGAYTTSQTSLCTGWWTGLGEAAGRWCYNHDGHGIQNLRQGIVNSCDAVFYDIGKSFFYDASDSEGMQKVFRRWGLGSLTDIDLPGEFAGRIPDAAWKREFFSDWDDADRTWNPGDLLNIAIGQGDILVTPLQMAQVYAGVAMRGVEYVPHLFHSALAPDGSVATTYEPRELRRVKSHNDDDLELVRGALEGVIYEETDAITRHFTSLDVRVAGKTGTGEKGGQDDYAWFICYAPADDPKYLVAVVIEQGGFGSASAMPAARTVLGAIYDSPDTAAYGGDRTR</sequence>
<dbReference type="PANTHER" id="PTHR30627:SF2">
    <property type="entry name" value="PEPTIDOGLYCAN D,D-TRANSPEPTIDASE MRDA"/>
    <property type="match status" value="1"/>
</dbReference>
<dbReference type="EC" id="3.4.16.4" evidence="17"/>
<evidence type="ECO:0000256" key="9">
    <source>
        <dbReference type="ARBA" id="ARBA00022960"/>
    </source>
</evidence>
<evidence type="ECO:0000256" key="10">
    <source>
        <dbReference type="ARBA" id="ARBA00022984"/>
    </source>
</evidence>
<keyword evidence="17" id="KW-0121">Carboxypeptidase</keyword>
<dbReference type="InterPro" id="IPR012338">
    <property type="entry name" value="Beta-lactam/transpept-like"/>
</dbReference>
<dbReference type="Pfam" id="PF03717">
    <property type="entry name" value="PBP_dimer"/>
    <property type="match status" value="1"/>
</dbReference>
<keyword evidence="4" id="KW-1003">Cell membrane</keyword>
<evidence type="ECO:0000256" key="5">
    <source>
        <dbReference type="ARBA" id="ARBA00022519"/>
    </source>
</evidence>
<keyword evidence="11 14" id="KW-1133">Transmembrane helix</keyword>
<comment type="subcellular location">
    <subcellularLocation>
        <location evidence="2">Cell membrane</location>
    </subcellularLocation>
    <subcellularLocation>
        <location evidence="1">Membrane</location>
        <topology evidence="1">Single-pass membrane protein</topology>
    </subcellularLocation>
</comment>
<evidence type="ECO:0000256" key="11">
    <source>
        <dbReference type="ARBA" id="ARBA00022989"/>
    </source>
</evidence>
<evidence type="ECO:0000313" key="17">
    <source>
        <dbReference type="EMBL" id="MBY4798067.1"/>
    </source>
</evidence>
<keyword evidence="9" id="KW-0133">Cell shape</keyword>
<dbReference type="RefSeq" id="WP_222199773.1">
    <property type="nucleotide sequence ID" value="NZ_JAIMFO010000007.1"/>
</dbReference>
<dbReference type="InterPro" id="IPR036138">
    <property type="entry name" value="PBP_dimer_sf"/>
</dbReference>
<reference evidence="17 18" key="1">
    <citation type="submission" date="2021-08" db="EMBL/GenBank/DDBJ databases">
        <title>Collinsella faecalis sp. nov. isolated from swine faeces.</title>
        <authorList>
            <person name="Oh B.S."/>
            <person name="Lee J.H."/>
        </authorList>
    </citation>
    <scope>NUCLEOTIDE SEQUENCE [LARGE SCALE GENOMIC DNA]</scope>
    <source>
        <strain evidence="17 18">AGMB00827</strain>
    </source>
</reference>
<dbReference type="Pfam" id="PF00905">
    <property type="entry name" value="Transpeptidase"/>
    <property type="match status" value="1"/>
</dbReference>
<evidence type="ECO:0000256" key="13">
    <source>
        <dbReference type="ARBA" id="ARBA00023316"/>
    </source>
</evidence>
<evidence type="ECO:0000256" key="7">
    <source>
        <dbReference type="ARBA" id="ARBA00022692"/>
    </source>
</evidence>
<evidence type="ECO:0000256" key="1">
    <source>
        <dbReference type="ARBA" id="ARBA00004167"/>
    </source>
</evidence>
<accession>A0ABS7MLB5</accession>
<dbReference type="EMBL" id="JAIMFO010000007">
    <property type="protein sequence ID" value="MBY4798067.1"/>
    <property type="molecule type" value="Genomic_DNA"/>
</dbReference>
<comment type="caution">
    <text evidence="17">The sequence shown here is derived from an EMBL/GenBank/DDBJ whole genome shotgun (WGS) entry which is preliminary data.</text>
</comment>
<keyword evidence="12 14" id="KW-0472">Membrane</keyword>
<dbReference type="NCBIfam" id="TIGR03423">
    <property type="entry name" value="pbp2_mrdA"/>
    <property type="match status" value="1"/>
</dbReference>
<evidence type="ECO:0000256" key="3">
    <source>
        <dbReference type="ARBA" id="ARBA00007171"/>
    </source>
</evidence>
<keyword evidence="6" id="KW-0645">Protease</keyword>
<evidence type="ECO:0000256" key="6">
    <source>
        <dbReference type="ARBA" id="ARBA00022670"/>
    </source>
</evidence>
<comment type="similarity">
    <text evidence="3">Belongs to the transpeptidase family.</text>
</comment>
<feature type="domain" description="Penicillin-binding protein transpeptidase" evidence="15">
    <location>
        <begin position="325"/>
        <end position="662"/>
    </location>
</feature>
<keyword evidence="5" id="KW-0997">Cell inner membrane</keyword>
<keyword evidence="10" id="KW-0573">Peptidoglycan synthesis</keyword>
<evidence type="ECO:0000256" key="4">
    <source>
        <dbReference type="ARBA" id="ARBA00022475"/>
    </source>
</evidence>
<dbReference type="PANTHER" id="PTHR30627">
    <property type="entry name" value="PEPTIDOGLYCAN D,D-TRANSPEPTIDASE"/>
    <property type="match status" value="1"/>
</dbReference>
<evidence type="ECO:0000259" key="16">
    <source>
        <dbReference type="Pfam" id="PF03717"/>
    </source>
</evidence>